<feature type="domain" description="HTH merR-type" evidence="2">
    <location>
        <begin position="1"/>
        <end position="70"/>
    </location>
</feature>
<organism evidence="3 4">
    <name type="scientific">Vallicoccus soli</name>
    <dbReference type="NCBI Taxonomy" id="2339232"/>
    <lineage>
        <taxon>Bacteria</taxon>
        <taxon>Bacillati</taxon>
        <taxon>Actinomycetota</taxon>
        <taxon>Actinomycetes</taxon>
        <taxon>Motilibacterales</taxon>
        <taxon>Vallicoccaceae</taxon>
        <taxon>Vallicoccus</taxon>
    </lineage>
</organism>
<dbReference type="EMBL" id="QZEZ01000006">
    <property type="protein sequence ID" value="RJK94742.1"/>
    <property type="molecule type" value="Genomic_DNA"/>
</dbReference>
<dbReference type="PRINTS" id="PR00040">
    <property type="entry name" value="HTHMERR"/>
</dbReference>
<dbReference type="PROSITE" id="PS50937">
    <property type="entry name" value="HTH_MERR_2"/>
    <property type="match status" value="1"/>
</dbReference>
<proteinExistence type="predicted"/>
<name>A0A3A3YZY1_9ACTN</name>
<dbReference type="PANTHER" id="PTHR30204:SF93">
    <property type="entry name" value="HTH MERR-TYPE DOMAIN-CONTAINING PROTEIN"/>
    <property type="match status" value="1"/>
</dbReference>
<protein>
    <submittedName>
        <fullName evidence="3">MerR family transcriptional regulator</fullName>
    </submittedName>
</protein>
<dbReference type="AlphaFoldDB" id="A0A3A3YZY1"/>
<evidence type="ECO:0000259" key="2">
    <source>
        <dbReference type="PROSITE" id="PS50937"/>
    </source>
</evidence>
<gene>
    <name evidence="3" type="ORF">D5H78_12955</name>
</gene>
<dbReference type="InterPro" id="IPR047057">
    <property type="entry name" value="MerR_fam"/>
</dbReference>
<sequence length="277" mass="30338">MLTIGQLAAYTGVTVKAVRHYHRVGLLPEPERDGSGYRAYDAPAVVRLIRIRTLAEAGVPLARVRQLLDADEATFAEATADIDRQLRERLRALQEHRRRIAALRSGDTLAVPAEVVDYLDRLRAVGAPPQLLQAERDAWILVAARWPDSVPALMADKVAQLEDPQVVELYGLLGRLADDGQDEGLLRDIADRMCALYERAAASGHLALQDEVMPDPAFVALMDSFAEQAHPAVGRLRELIAERGWTGWTRVERLDGVAAGCSRRPLGPSRLAPAPPG</sequence>
<dbReference type="SMART" id="SM00422">
    <property type="entry name" value="HTH_MERR"/>
    <property type="match status" value="1"/>
</dbReference>
<comment type="caution">
    <text evidence="3">The sequence shown here is derived from an EMBL/GenBank/DDBJ whole genome shotgun (WGS) entry which is preliminary data.</text>
</comment>
<dbReference type="SUPFAM" id="SSF46955">
    <property type="entry name" value="Putative DNA-binding domain"/>
    <property type="match status" value="1"/>
</dbReference>
<dbReference type="OrthoDB" id="4569196at2"/>
<dbReference type="GO" id="GO:0003700">
    <property type="term" value="F:DNA-binding transcription factor activity"/>
    <property type="evidence" value="ECO:0007669"/>
    <property type="project" value="InterPro"/>
</dbReference>
<dbReference type="Pfam" id="PF13411">
    <property type="entry name" value="MerR_1"/>
    <property type="match status" value="1"/>
</dbReference>
<keyword evidence="4" id="KW-1185">Reference proteome</keyword>
<keyword evidence="1" id="KW-0238">DNA-binding</keyword>
<dbReference type="Proteomes" id="UP000265614">
    <property type="component" value="Unassembled WGS sequence"/>
</dbReference>
<dbReference type="RefSeq" id="WP_119950924.1">
    <property type="nucleotide sequence ID" value="NZ_QZEZ01000006.1"/>
</dbReference>
<dbReference type="PANTHER" id="PTHR30204">
    <property type="entry name" value="REDOX-CYCLING DRUG-SENSING TRANSCRIPTIONAL ACTIVATOR SOXR"/>
    <property type="match status" value="1"/>
</dbReference>
<dbReference type="CDD" id="cd00592">
    <property type="entry name" value="HTH_MerR-like"/>
    <property type="match status" value="1"/>
</dbReference>
<dbReference type="InterPro" id="IPR000551">
    <property type="entry name" value="MerR-type_HTH_dom"/>
</dbReference>
<evidence type="ECO:0000256" key="1">
    <source>
        <dbReference type="ARBA" id="ARBA00023125"/>
    </source>
</evidence>
<dbReference type="InterPro" id="IPR009061">
    <property type="entry name" value="DNA-bd_dom_put_sf"/>
</dbReference>
<dbReference type="GO" id="GO:0003677">
    <property type="term" value="F:DNA binding"/>
    <property type="evidence" value="ECO:0007669"/>
    <property type="project" value="UniProtKB-KW"/>
</dbReference>
<dbReference type="Gene3D" id="1.10.1660.10">
    <property type="match status" value="1"/>
</dbReference>
<evidence type="ECO:0000313" key="3">
    <source>
        <dbReference type="EMBL" id="RJK94742.1"/>
    </source>
</evidence>
<evidence type="ECO:0000313" key="4">
    <source>
        <dbReference type="Proteomes" id="UP000265614"/>
    </source>
</evidence>
<accession>A0A3A3YZY1</accession>
<reference evidence="3 4" key="1">
    <citation type="submission" date="2018-09" db="EMBL/GenBank/DDBJ databases">
        <title>YIM 75000 draft genome.</title>
        <authorList>
            <person name="Tang S."/>
            <person name="Feng Y."/>
        </authorList>
    </citation>
    <scope>NUCLEOTIDE SEQUENCE [LARGE SCALE GENOMIC DNA]</scope>
    <source>
        <strain evidence="3 4">YIM 75000</strain>
    </source>
</reference>